<feature type="transmembrane region" description="Helical" evidence="6">
    <location>
        <begin position="1326"/>
        <end position="1345"/>
    </location>
</feature>
<proteinExistence type="predicted"/>
<feature type="compositionally biased region" description="Basic and acidic residues" evidence="5">
    <location>
        <begin position="49"/>
        <end position="58"/>
    </location>
</feature>
<comment type="subcellular location">
    <subcellularLocation>
        <location evidence="1">Membrane</location>
        <topology evidence="1">Multi-pass membrane protein</topology>
    </subcellularLocation>
</comment>
<keyword evidence="10" id="KW-1185">Reference proteome</keyword>
<dbReference type="InterPro" id="IPR050927">
    <property type="entry name" value="TRPM"/>
</dbReference>
<feature type="compositionally biased region" description="Basic and acidic residues" evidence="5">
    <location>
        <begin position="215"/>
        <end position="227"/>
    </location>
</feature>
<feature type="region of interest" description="Disordered" evidence="5">
    <location>
        <begin position="211"/>
        <end position="293"/>
    </location>
</feature>
<gene>
    <name evidence="9" type="ORF">TeGR_g245</name>
</gene>
<comment type="caution">
    <text evidence="9">The sequence shown here is derived from an EMBL/GenBank/DDBJ whole genome shotgun (WGS) entry which is preliminary data.</text>
</comment>
<keyword evidence="4 6" id="KW-0472">Membrane</keyword>
<evidence type="ECO:0000256" key="2">
    <source>
        <dbReference type="ARBA" id="ARBA00022692"/>
    </source>
</evidence>
<reference evidence="9 10" key="1">
    <citation type="journal article" date="2023" name="Commun. Biol.">
        <title>Genome analysis of Parmales, the sister group of diatoms, reveals the evolutionary specialization of diatoms from phago-mixotrophs to photoautotrophs.</title>
        <authorList>
            <person name="Ban H."/>
            <person name="Sato S."/>
            <person name="Yoshikawa S."/>
            <person name="Yamada K."/>
            <person name="Nakamura Y."/>
            <person name="Ichinomiya M."/>
            <person name="Sato N."/>
            <person name="Blanc-Mathieu R."/>
            <person name="Endo H."/>
            <person name="Kuwata A."/>
            <person name="Ogata H."/>
        </authorList>
    </citation>
    <scope>NUCLEOTIDE SEQUENCE [LARGE SCALE GENOMIC DNA]</scope>
</reference>
<feature type="transmembrane region" description="Helical" evidence="6">
    <location>
        <begin position="1416"/>
        <end position="1438"/>
    </location>
</feature>
<dbReference type="Gene3D" id="1.10.287.70">
    <property type="match status" value="1"/>
</dbReference>
<dbReference type="EMBL" id="BRYB01001606">
    <property type="protein sequence ID" value="GMI29512.1"/>
    <property type="molecule type" value="Genomic_DNA"/>
</dbReference>
<evidence type="ECO:0000256" key="6">
    <source>
        <dbReference type="SAM" id="Phobius"/>
    </source>
</evidence>
<evidence type="ECO:0000259" key="7">
    <source>
        <dbReference type="Pfam" id="PF00520"/>
    </source>
</evidence>
<keyword evidence="2 6" id="KW-0812">Transmembrane</keyword>
<dbReference type="Proteomes" id="UP001165060">
    <property type="component" value="Unassembled WGS sequence"/>
</dbReference>
<feature type="compositionally biased region" description="Basic residues" evidence="5">
    <location>
        <begin position="238"/>
        <end position="257"/>
    </location>
</feature>
<feature type="domain" description="TRPM SLOG" evidence="8">
    <location>
        <begin position="341"/>
        <end position="555"/>
    </location>
</feature>
<accession>A0ABQ6MPA9</accession>
<dbReference type="Pfam" id="PF18139">
    <property type="entry name" value="LSDAT_euk"/>
    <property type="match status" value="1"/>
</dbReference>
<organism evidence="9 10">
    <name type="scientific">Tetraparma gracilis</name>
    <dbReference type="NCBI Taxonomy" id="2962635"/>
    <lineage>
        <taxon>Eukaryota</taxon>
        <taxon>Sar</taxon>
        <taxon>Stramenopiles</taxon>
        <taxon>Ochrophyta</taxon>
        <taxon>Bolidophyceae</taxon>
        <taxon>Parmales</taxon>
        <taxon>Triparmaceae</taxon>
        <taxon>Tetraparma</taxon>
    </lineage>
</organism>
<sequence length="1439" mass="159453">MVRTQYVPTRSTETQAKLNEVVSAAFEARKGKLKKAMDTSIQQLKTSRAAREGEKKAGEGGGGYWEGKNDLATTLAQAAALARQKKEDELEKKRLKAIGGDMDALLSILAGGDSGDEEEDAGEAAAKMFQSKATKKKTGFGVGLGMMMGLMKKEVTPAVAAAKFKRRRALHASEGQTLKGFTDDGEDNPLEDLMVLTKLYARKDVMHGIITENDAGGKGDGEPKTEPESSGAEGGRKASARARRSSHSTKPHHKGRRGSSTGHKPGHKSPAKKSTELGTAIPTPAELKKQASELDVQERIEGYDNQAYSNTVNGRHYLRCPNVTALATETERQQLTSGVYQHFLVMLRERPPGLLLSVMGTSSKHVRLVPHFRQAFASDVSRLIQATQAWVIDSGTDLGISKIFGSIRSENNIKAPFIGISSTDSVKGSRTLHGGDVDLERFNRLVGLENTKEGANFRLEDNHSHHILVDEPEDAGKSVKGSEMPFRDSFETAIKTMGEHAGVYIPSITLVCGGGYGTFMKIYSALKKGEPVILLKESGRVVDAIVKYLQMGGHDQEHETTGQAVDDMFSAAMFQKVPGELDEEQFSVFVSVMTKVPEISHMAVAEQYLLTVYDVNHELDIEAVSRLALEGTNTPDSLKITTAAKWKMPSIAEDILSERPVDLDECAIATGQAMKIHAEFLKEKGLGNSSFARANSFLCSSRFDRDSEENIGDWADVYAKEAVGFEHELMAYAAFFDSADMCETLMGYGHNFSILDALIRVELTELFVECSSILKDPDLVKRLTVPGSDISEADIKKLGDMLEAENNSQDHVHARVAGMGYLGKNKARRASTRTNLKQATELVTWEGIFLSIYERIESDVNKSRESASSRADICDGARSFFGAKASIYKRILPIHTRAKIDLRDLRATDSTTLIIKTALAFLSQYDANQSDRLYNPNFYHQAFSAESTSEHQPWMFALRPAHRMWWAMLSNRPAMCKWFLGQTKVSEATALLTRTGFSILASASGVRKEILMDLSEAIKKRCFKRLNSIQAIEGNFDDVVHKFEMTDKLDKHICHLTGRALNNKDAMLEALLFTGLPIGDDGITLVETLTTLSTFTSGGGATHIKIGSLEFLRAFVDDNTPLEAQKSDMIDVVLDYIWDETQLETQYDDSDFTGLTGPNLHKIFKMEGLFYLTYWLLSMNLYVKTTRGDPEKLVNPFEEPLILVTWIMNMYFALKECAQLYMIDNENDDRAAVIRYYYKISGYLTDDSNMFDIAGVIWGFFYPIFLVVNTDVFWDGDRPASGLVVVNGIVMIANHQRLLATYCSGFEQLSWIIQVINSCLSAMQNFLILAILVIIAFSFIFMGIFEKNKSDCGLVPVSEEFPADGTFATLVEGDCEAAPFGTFVTSLLSTAQLTLMGAYDPELWDALKNDDALMYYYAWVMFMFLVFYVVVIMLNTLIA</sequence>
<dbReference type="InterPro" id="IPR005821">
    <property type="entry name" value="Ion_trans_dom"/>
</dbReference>
<evidence type="ECO:0000259" key="8">
    <source>
        <dbReference type="Pfam" id="PF18139"/>
    </source>
</evidence>
<dbReference type="Pfam" id="PF00520">
    <property type="entry name" value="Ion_trans"/>
    <property type="match status" value="1"/>
</dbReference>
<protein>
    <recommendedName>
        <fullName evidence="11">Ion transport domain-containing protein</fullName>
    </recommendedName>
</protein>
<feature type="non-terminal residue" evidence="9">
    <location>
        <position position="1439"/>
    </location>
</feature>
<feature type="region of interest" description="Disordered" evidence="5">
    <location>
        <begin position="37"/>
        <end position="64"/>
    </location>
</feature>
<evidence type="ECO:0008006" key="11">
    <source>
        <dbReference type="Google" id="ProtNLM"/>
    </source>
</evidence>
<evidence type="ECO:0000256" key="5">
    <source>
        <dbReference type="SAM" id="MobiDB-lite"/>
    </source>
</evidence>
<keyword evidence="3 6" id="KW-1133">Transmembrane helix</keyword>
<evidence type="ECO:0000313" key="10">
    <source>
        <dbReference type="Proteomes" id="UP001165060"/>
    </source>
</evidence>
<dbReference type="PANTHER" id="PTHR13800:SF12">
    <property type="entry name" value="TRANSIENT RECEPTOR POTENTIAL CATION CHANNEL SUBFAMILY M MEMBER-LIKE 2"/>
    <property type="match status" value="1"/>
</dbReference>
<evidence type="ECO:0000313" key="9">
    <source>
        <dbReference type="EMBL" id="GMI29512.1"/>
    </source>
</evidence>
<feature type="domain" description="Ion transport" evidence="7">
    <location>
        <begin position="1185"/>
        <end position="1439"/>
    </location>
</feature>
<name>A0ABQ6MPA9_9STRA</name>
<evidence type="ECO:0000256" key="3">
    <source>
        <dbReference type="ARBA" id="ARBA00022989"/>
    </source>
</evidence>
<dbReference type="InterPro" id="IPR041491">
    <property type="entry name" value="TRPM_SLOG"/>
</dbReference>
<evidence type="ECO:0000256" key="1">
    <source>
        <dbReference type="ARBA" id="ARBA00004141"/>
    </source>
</evidence>
<evidence type="ECO:0000256" key="4">
    <source>
        <dbReference type="ARBA" id="ARBA00023136"/>
    </source>
</evidence>
<dbReference type="PANTHER" id="PTHR13800">
    <property type="entry name" value="TRANSIENT RECEPTOR POTENTIAL CATION CHANNEL, SUBFAMILY M, MEMBER 6"/>
    <property type="match status" value="1"/>
</dbReference>